<evidence type="ECO:0000313" key="4">
    <source>
        <dbReference type="EMBL" id="TVY21755.1"/>
    </source>
</evidence>
<dbReference type="OrthoDB" id="3176171at2759"/>
<comment type="similarity">
    <text evidence="1">Belongs to the TRAFAC class myosin-kinesin ATPase superfamily. Kinesin family.</text>
</comment>
<evidence type="ECO:0000256" key="1">
    <source>
        <dbReference type="PROSITE-ProRule" id="PRU00283"/>
    </source>
</evidence>
<accession>A0A8T9BPN6</accession>
<name>A0A8T9BPN6_9HELO</name>
<dbReference type="EMBL" id="QGMF01000007">
    <property type="protein sequence ID" value="TVY21755.1"/>
    <property type="molecule type" value="Genomic_DNA"/>
</dbReference>
<protein>
    <submittedName>
        <fullName evidence="4">Diatom spindle kinesin-1</fullName>
    </submittedName>
</protein>
<dbReference type="GO" id="GO:0016887">
    <property type="term" value="F:ATP hydrolysis activity"/>
    <property type="evidence" value="ECO:0007669"/>
    <property type="project" value="TreeGrafter"/>
</dbReference>
<dbReference type="InterPro" id="IPR001752">
    <property type="entry name" value="Kinesin_motor_dom"/>
</dbReference>
<sequence>MEDFYLKNIARYESLVKSLGPALKPRVSKGEAGPNMVVSVRIRPLSKDEGFPSAIFPRSTQGNVVDIHDLYNHPRGIPILKSFDYQVDQLFNSESTTKEIYENLVVDLVHFAWNGGIGTLFAYGQTGSGKTFTVSRLEQLVAETLMDGSLAGEGEVYMTIIDLAGNAAFDLLNERTPISLLEDSFGVTQMVGAEEYKVHDKQRMRDLIEHATSFRKTASTLKNDASSRSHAICRIRISHPATNSDGLLYLIDLAGSEAARDVAVHGADRMRETREINTSLSVLKDCVRGKAQSDILTSSGRRKPGQKIPYIPFRQSALTKVLKHAFDPASARACKTVVIACVNPSLADVVSSKNTLRFAEMLRVLVPATEKTDLDPKAPMNWTNAQLKEWIRENSGTPPILPNSLAPRESGVQLLNLPSTEFEYRCQKCPGVGARQAEVFRLKLWQMHNDSQQNSELSKKTIRSKPTASAEPNTTLELKSRMSSRDLDPAPSKLPFKERLRPGMVVSYVMPLERGAALGLPNDPKLAVLLCPEEAIQGSAKDALGEAVNPGEDGNVNTGKSGADNGDRYLCALLMPGQTPDAYELNLWRQIVVDVNSMDAEVHLEYDAATRYYYVSV</sequence>
<proteinExistence type="inferred from homology"/>
<dbReference type="PRINTS" id="PR00380">
    <property type="entry name" value="KINESINHEAVY"/>
</dbReference>
<feature type="compositionally biased region" description="Polar residues" evidence="2">
    <location>
        <begin position="464"/>
        <end position="477"/>
    </location>
</feature>
<dbReference type="PANTHER" id="PTHR24115:SF0">
    <property type="entry name" value="FI21273P1-RELATED"/>
    <property type="match status" value="1"/>
</dbReference>
<dbReference type="GO" id="GO:0005524">
    <property type="term" value="F:ATP binding"/>
    <property type="evidence" value="ECO:0007669"/>
    <property type="project" value="UniProtKB-UniRule"/>
</dbReference>
<feature type="region of interest" description="Disordered" evidence="2">
    <location>
        <begin position="451"/>
        <end position="495"/>
    </location>
</feature>
<evidence type="ECO:0000313" key="5">
    <source>
        <dbReference type="Proteomes" id="UP000469559"/>
    </source>
</evidence>
<dbReference type="PROSITE" id="PS50067">
    <property type="entry name" value="KINESIN_MOTOR_2"/>
    <property type="match status" value="1"/>
</dbReference>
<feature type="domain" description="Kinesin motor" evidence="3">
    <location>
        <begin position="35"/>
        <end position="365"/>
    </location>
</feature>
<dbReference type="Gene3D" id="3.40.850.10">
    <property type="entry name" value="Kinesin motor domain"/>
    <property type="match status" value="1"/>
</dbReference>
<dbReference type="SMART" id="SM00129">
    <property type="entry name" value="KISc"/>
    <property type="match status" value="1"/>
</dbReference>
<dbReference type="InterPro" id="IPR027417">
    <property type="entry name" value="P-loop_NTPase"/>
</dbReference>
<comment type="caution">
    <text evidence="4">The sequence shown here is derived from an EMBL/GenBank/DDBJ whole genome shotgun (WGS) entry which is preliminary data.</text>
</comment>
<feature type="binding site" evidence="1">
    <location>
        <begin position="124"/>
        <end position="131"/>
    </location>
    <ligand>
        <name>ATP</name>
        <dbReference type="ChEBI" id="CHEBI:30616"/>
    </ligand>
</feature>
<keyword evidence="1" id="KW-0547">Nucleotide-binding</keyword>
<keyword evidence="1" id="KW-0505">Motor protein</keyword>
<dbReference type="GO" id="GO:0003777">
    <property type="term" value="F:microtubule motor activity"/>
    <property type="evidence" value="ECO:0007669"/>
    <property type="project" value="InterPro"/>
</dbReference>
<dbReference type="GO" id="GO:0007018">
    <property type="term" value="P:microtubule-based movement"/>
    <property type="evidence" value="ECO:0007669"/>
    <property type="project" value="InterPro"/>
</dbReference>
<dbReference type="Pfam" id="PF00225">
    <property type="entry name" value="Kinesin"/>
    <property type="match status" value="1"/>
</dbReference>
<dbReference type="Proteomes" id="UP000469559">
    <property type="component" value="Unassembled WGS sequence"/>
</dbReference>
<organism evidence="4 5">
    <name type="scientific">Lachnellula arida</name>
    <dbReference type="NCBI Taxonomy" id="1316785"/>
    <lineage>
        <taxon>Eukaryota</taxon>
        <taxon>Fungi</taxon>
        <taxon>Dikarya</taxon>
        <taxon>Ascomycota</taxon>
        <taxon>Pezizomycotina</taxon>
        <taxon>Leotiomycetes</taxon>
        <taxon>Helotiales</taxon>
        <taxon>Lachnaceae</taxon>
        <taxon>Lachnellula</taxon>
    </lineage>
</organism>
<dbReference type="InterPro" id="IPR027640">
    <property type="entry name" value="Kinesin-like_fam"/>
</dbReference>
<evidence type="ECO:0000256" key="2">
    <source>
        <dbReference type="SAM" id="MobiDB-lite"/>
    </source>
</evidence>
<dbReference type="PANTHER" id="PTHR24115">
    <property type="entry name" value="KINESIN-RELATED"/>
    <property type="match status" value="1"/>
</dbReference>
<keyword evidence="1" id="KW-0067">ATP-binding</keyword>
<evidence type="ECO:0000259" key="3">
    <source>
        <dbReference type="PROSITE" id="PS50067"/>
    </source>
</evidence>
<dbReference type="InterPro" id="IPR036961">
    <property type="entry name" value="Kinesin_motor_dom_sf"/>
</dbReference>
<dbReference type="AlphaFoldDB" id="A0A8T9BPN6"/>
<reference evidence="4 5" key="1">
    <citation type="submission" date="2018-05" db="EMBL/GenBank/DDBJ databases">
        <title>Whole genome sequencing for identification of molecular markers to develop diagnostic detection tools for the regulated plant pathogen Lachnellula willkommii.</title>
        <authorList>
            <person name="Giroux E."/>
            <person name="Bilodeau G."/>
        </authorList>
    </citation>
    <scope>NUCLEOTIDE SEQUENCE [LARGE SCALE GENOMIC DNA]</scope>
    <source>
        <strain evidence="4 5">CBS 203.66</strain>
    </source>
</reference>
<dbReference type="GO" id="GO:0005874">
    <property type="term" value="C:microtubule"/>
    <property type="evidence" value="ECO:0007669"/>
    <property type="project" value="TreeGrafter"/>
</dbReference>
<feature type="compositionally biased region" description="Basic and acidic residues" evidence="2">
    <location>
        <begin position="478"/>
        <end position="488"/>
    </location>
</feature>
<gene>
    <name evidence="4" type="primary">DSK1</name>
    <name evidence="4" type="ORF">LARI1_G001206</name>
</gene>
<keyword evidence="5" id="KW-1185">Reference proteome</keyword>
<dbReference type="SUPFAM" id="SSF52540">
    <property type="entry name" value="P-loop containing nucleoside triphosphate hydrolases"/>
    <property type="match status" value="1"/>
</dbReference>
<dbReference type="GO" id="GO:0005871">
    <property type="term" value="C:kinesin complex"/>
    <property type="evidence" value="ECO:0007669"/>
    <property type="project" value="TreeGrafter"/>
</dbReference>
<dbReference type="GO" id="GO:0008017">
    <property type="term" value="F:microtubule binding"/>
    <property type="evidence" value="ECO:0007669"/>
    <property type="project" value="InterPro"/>
</dbReference>
<dbReference type="GO" id="GO:0005819">
    <property type="term" value="C:spindle"/>
    <property type="evidence" value="ECO:0007669"/>
    <property type="project" value="TreeGrafter"/>
</dbReference>